<feature type="compositionally biased region" description="Polar residues" evidence="1">
    <location>
        <begin position="2023"/>
        <end position="2033"/>
    </location>
</feature>
<feature type="compositionally biased region" description="Polar residues" evidence="1">
    <location>
        <begin position="2061"/>
        <end position="2070"/>
    </location>
</feature>
<dbReference type="Gene3D" id="2.180.10.10">
    <property type="entry name" value="RHS repeat-associated core"/>
    <property type="match status" value="2"/>
</dbReference>
<evidence type="ECO:0000313" key="3">
    <source>
        <dbReference type="EMBL" id="RFM25829.1"/>
    </source>
</evidence>
<evidence type="ECO:0000256" key="1">
    <source>
        <dbReference type="SAM" id="MobiDB-lite"/>
    </source>
</evidence>
<protein>
    <recommendedName>
        <fullName evidence="2">DUF6443 domain-containing protein</fullName>
    </recommendedName>
</protein>
<gene>
    <name evidence="3" type="ORF">DXN05_22990</name>
</gene>
<organism evidence="3 4">
    <name type="scientific">Deminuibacter soli</name>
    <dbReference type="NCBI Taxonomy" id="2291815"/>
    <lineage>
        <taxon>Bacteria</taxon>
        <taxon>Pseudomonadati</taxon>
        <taxon>Bacteroidota</taxon>
        <taxon>Chitinophagia</taxon>
        <taxon>Chitinophagales</taxon>
        <taxon>Chitinophagaceae</taxon>
        <taxon>Deminuibacter</taxon>
    </lineage>
</organism>
<feature type="compositionally biased region" description="Low complexity" evidence="1">
    <location>
        <begin position="1987"/>
        <end position="2000"/>
    </location>
</feature>
<name>A0A3E1NCU4_9BACT</name>
<dbReference type="Proteomes" id="UP000261284">
    <property type="component" value="Unassembled WGS sequence"/>
</dbReference>
<feature type="region of interest" description="Disordered" evidence="1">
    <location>
        <begin position="1987"/>
        <end position="2093"/>
    </location>
</feature>
<sequence>MRYFQSEPMFHSKRILSFLSYICIVLAVCCTTARAQMQILGPVSVTGNSSQCYSTRTDTYNCSPTGFCWTVTNGTTSSSQCGGGEVFAALAAPVPPPGSCSDYPSTSVTFADVDVVTSATVQVNDNCGHSKTITVTVNPRLKNVVISPGLLNAYVGQQPGTFTTNTPTGGNGTYTYQWQVSANNTSWTNVSGATAKNYSPAIPTAAGVLYYRVLVSSGAETFTTASASLNSGVYATLDGGTAYPDADAIYPGTSTAFFYGTQATGGIGTYTYQWQGSTDGGAHWFNRTEATATALYMIPPVQTVTTWYRRMVSDGVSQAYTNVFAVNVFPPLSDAGTITATANTCFSGGSPGSITGTTPTGGIGGYNYQWQSSADGNSWTNVSGATAAAYTPVNLTTNIYFRRQVNCDGTLLASNSVLINVYQPLRVAINPGGVVYIEPGNSLPTFAVWQVSGGDGSYTYQWQVSVDGSNWTNITGANAGSYTPAAITANSLIRLQVNDLGSYVYSAVASIIYPLSGGTIQASAGTVAPNGNITLSSVQAPSNDRCEGNYIIIWQSSTDQANWSDQLSASYSGLTQPTWFRRMAKCGINTAYSNTVFVGIGQVAQGHLPTTETGASAGSGTAYLPAASPMATPQHFNAIQTRDFLKPGILDLNTADGQTALTDMHQATAYFDGLGRAAQQVSWHEGAGETDIVTPVIYDEYGRETHKFLPYANGTDGNYKTDAFTSQANFYKSSYAAQQPALTGEHFFYSKTVVEASPLARPLKSLQAGNSWVGSERGVQQQYMTNTAAGDNVRVWTIANDAAIQDDINIPVAGNAYADGTLYKNVTLDENGNAVVEYKDFDDHVILKKVQNGAVNADFSGYTNWLCTYYIYDDLNQLRFVIPPKAVNAAIGANWILQQDVVNELCFRYAYDARQRMIAKKVPGAGWVYMVYDVRDRLVYTQDANMRQNSNAWMETVYDDRNRVIQSGMLQGYTGDRAALQQTLTGLVNVAANLVVSQYQTGQTLYQASNSIEFTDGFATPAGVEITGEIINSDVTNPAPGSGNFVPLIYTYYDNYEWTQKNLVTAYNTLLPAGNSLYAETVPGARNEMLNGVVTGKRVRVLEDPNNLEAGKWLESVNFPDEKGRMTQVQQENYKGGLDVVTSRYDFSGKVLSSYLVHNNPAGNINNHRVLTQFSYDNYGRQTVIAKTINDNGQPRIIAVNNYDLLGKLQTKQLGQKLDNNGQTLPNQYLEQQDYAYSIRGWLKGLNWKDYGQTKTSAIDQRWFAMDLSYDYGYQSPAFNGNISGARWKTQGDPQERSFGYGYDNVNRLLSAEFKQYDAGNASWGNPGGIDFSVKMGDGLTATSAYDENGNILAMQQNGFSKMAYQSIDQLSYAYTGNSNKLSSVADAANTTGAKLGDFQDGNTTGADYSYDVNGNLVQDKNKQLAGIVYNHLNLPWQITANTDDNSSVKGTIKYLYDAEGNKLVKQVNEAASAANGNTAKQTITDYAGGFVYENNLLQFFGQEEGRIRPQLNTDGSVKGYAFDYFLKDHLGNTRVVLTDEKQQDIYPAATLEGDATNGALAVEKNYYSIDENNIVSRPSGVPDYANNNGIANNNPNSQTTANSAKMFKLTGGGASATGLGITLKVMSGDVIDIFGKSYYNTGNPGGNTGIPTESILSGLLGTPGGTQAAAAHGVTAAGLNAIPSAISEIQLLQADQTTASNASSTTPKAFINYLFFDERFNCVGHGFSMVGGNGTLKDHYSELQSRKAPANGYVYVYCSNESPVAVYFDNLQVVLNHGPLLEETHYYPFGLTMAGISSKAEGKVENRYKYNGIEYDSSLGLNEYEAHYRDLDPQIARWWQVDPKIDDMEMWSPYASNYNNPVSYSDNLGDWPDWLDKAAQVGKKIISEGATGLLGVANAYSSDNVGGVGRVDGSNLSGGAGTAFRFGQKVGDVLALATGGVEALGGTLATVASGGTLSLASVTVALHGGLTGTVAVKNLINNNVHSEGASDQSAQQSSKSKNKPNESGTPNSSKIEGKDASGKTTKYSTYDENGNIVKQVESDRGVDRHGVQGATKKVPTYNTLPNGTVKQGKYKIEPATPVETPPGNNTRL</sequence>
<comment type="caution">
    <text evidence="3">The sequence shown here is derived from an EMBL/GenBank/DDBJ whole genome shotgun (WGS) entry which is preliminary data.</text>
</comment>
<feature type="compositionally biased region" description="Basic and acidic residues" evidence="1">
    <location>
        <begin position="2041"/>
        <end position="2051"/>
    </location>
</feature>
<dbReference type="EMBL" id="QTJU01000014">
    <property type="protein sequence ID" value="RFM25829.1"/>
    <property type="molecule type" value="Genomic_DNA"/>
</dbReference>
<dbReference type="InterPro" id="IPR045619">
    <property type="entry name" value="DUF6443"/>
</dbReference>
<accession>A0A3E1NCU4</accession>
<dbReference type="Pfam" id="PF20041">
    <property type="entry name" value="DUF6443"/>
    <property type="match status" value="1"/>
</dbReference>
<feature type="domain" description="DUF6443" evidence="2">
    <location>
        <begin position="656"/>
        <end position="784"/>
    </location>
</feature>
<reference evidence="3 4" key="1">
    <citation type="submission" date="2018-08" db="EMBL/GenBank/DDBJ databases">
        <title>Chitinophagaceae sp. K23C18032701, a novel bacterium isolated from forest soil.</title>
        <authorList>
            <person name="Wang C."/>
        </authorList>
    </citation>
    <scope>NUCLEOTIDE SEQUENCE [LARGE SCALE GENOMIC DNA]</scope>
    <source>
        <strain evidence="3 4">K23C18032701</strain>
    </source>
</reference>
<dbReference type="InterPro" id="IPR022385">
    <property type="entry name" value="Rhs_assc_core"/>
</dbReference>
<evidence type="ECO:0000259" key="2">
    <source>
        <dbReference type="Pfam" id="PF20041"/>
    </source>
</evidence>
<proteinExistence type="predicted"/>
<dbReference type="Gene3D" id="2.60.40.2700">
    <property type="match status" value="3"/>
</dbReference>
<keyword evidence="4" id="KW-1185">Reference proteome</keyword>
<dbReference type="NCBIfam" id="TIGR03696">
    <property type="entry name" value="Rhs_assc_core"/>
    <property type="match status" value="1"/>
</dbReference>
<evidence type="ECO:0000313" key="4">
    <source>
        <dbReference type="Proteomes" id="UP000261284"/>
    </source>
</evidence>